<reference evidence="7 8" key="1">
    <citation type="submission" date="2016-11" db="EMBL/GenBank/DDBJ databases">
        <authorList>
            <person name="Jaros S."/>
            <person name="Januszkiewicz K."/>
            <person name="Wedrychowicz H."/>
        </authorList>
    </citation>
    <scope>NUCLEOTIDE SEQUENCE [LARGE SCALE GENOMIC DNA]</scope>
    <source>
        <strain evidence="7 8">DSM 15212</strain>
    </source>
</reference>
<evidence type="ECO:0000313" key="7">
    <source>
        <dbReference type="EMBL" id="SHK33087.1"/>
    </source>
</evidence>
<proteinExistence type="inferred from homology"/>
<sequence>MNVNDISYLSMSSLLILIIPIIIINYKLKIKINKKIFYSIGRMVIQLSLVGVILQYIFSINIPFINFVYFIFMIIVASFTVIRSCNFEINKFIIPLLLAFIIPNVIVLLFFNGFVIRLENLFNAQYIITIGGMLLGNSLSGNIICINNFYNSIKQNKNEYFYSLALSGNRIEALTPYFKSAVLASVNPTMAAIETIGLVALPGMMTGQILGGAVPLTAIKYQIAIMVAILIARYFSAILSILFTALKAFDDYDILIF</sequence>
<dbReference type="GO" id="GO:0005886">
    <property type="term" value="C:plasma membrane"/>
    <property type="evidence" value="ECO:0007669"/>
    <property type="project" value="TreeGrafter"/>
</dbReference>
<name>A0A1M6RL65_PARC5</name>
<evidence type="ECO:0000256" key="2">
    <source>
        <dbReference type="ARBA" id="ARBA00005268"/>
    </source>
</evidence>
<evidence type="ECO:0000313" key="8">
    <source>
        <dbReference type="Proteomes" id="UP000184465"/>
    </source>
</evidence>
<feature type="transmembrane region" description="Helical" evidence="6">
    <location>
        <begin position="94"/>
        <end position="114"/>
    </location>
</feature>
<organism evidence="7 8">
    <name type="scientific">Paramaledivibacter caminithermalis (strain DSM 15212 / CIP 107654 / DViRD3)</name>
    <name type="common">Clostridium caminithermale</name>
    <dbReference type="NCBI Taxonomy" id="1121301"/>
    <lineage>
        <taxon>Bacteria</taxon>
        <taxon>Bacillati</taxon>
        <taxon>Bacillota</taxon>
        <taxon>Clostridia</taxon>
        <taxon>Peptostreptococcales</taxon>
        <taxon>Caminicellaceae</taxon>
        <taxon>Paramaledivibacter</taxon>
    </lineage>
</organism>
<dbReference type="EMBL" id="FRAG01000048">
    <property type="protein sequence ID" value="SHK33087.1"/>
    <property type="molecule type" value="Genomic_DNA"/>
</dbReference>
<feature type="transmembrane region" description="Helical" evidence="6">
    <location>
        <begin position="36"/>
        <end position="58"/>
    </location>
</feature>
<evidence type="ECO:0000256" key="3">
    <source>
        <dbReference type="ARBA" id="ARBA00022692"/>
    </source>
</evidence>
<keyword evidence="5 6" id="KW-0472">Membrane</keyword>
<feature type="transmembrane region" description="Helical" evidence="6">
    <location>
        <begin position="6"/>
        <end position="24"/>
    </location>
</feature>
<evidence type="ECO:0000256" key="1">
    <source>
        <dbReference type="ARBA" id="ARBA00004141"/>
    </source>
</evidence>
<dbReference type="PANTHER" id="PTHR30028">
    <property type="entry name" value="UPF0014 INNER MEMBRANE PROTEIN YBBM-RELATED"/>
    <property type="match status" value="1"/>
</dbReference>
<evidence type="ECO:0000256" key="6">
    <source>
        <dbReference type="SAM" id="Phobius"/>
    </source>
</evidence>
<gene>
    <name evidence="7" type="ORF">SAMN02745912_03001</name>
</gene>
<dbReference type="Proteomes" id="UP000184465">
    <property type="component" value="Unassembled WGS sequence"/>
</dbReference>
<protein>
    <submittedName>
        <fullName evidence="7">Putative ABC transport system permease protein</fullName>
    </submittedName>
</protein>
<keyword evidence="8" id="KW-1185">Reference proteome</keyword>
<accession>A0A1M6RL65</accession>
<feature type="transmembrane region" description="Helical" evidence="6">
    <location>
        <begin position="223"/>
        <end position="246"/>
    </location>
</feature>
<keyword evidence="4 6" id="KW-1133">Transmembrane helix</keyword>
<dbReference type="STRING" id="1121301.SAMN02745912_03001"/>
<dbReference type="RefSeq" id="WP_073151829.1">
    <property type="nucleotide sequence ID" value="NZ_FRAG01000048.1"/>
</dbReference>
<dbReference type="OrthoDB" id="9791807at2"/>
<dbReference type="PANTHER" id="PTHR30028:SF0">
    <property type="entry name" value="PROTEIN ALUMINUM SENSITIVE 3"/>
    <property type="match status" value="1"/>
</dbReference>
<dbReference type="Pfam" id="PF03649">
    <property type="entry name" value="UPF0014"/>
    <property type="match status" value="1"/>
</dbReference>
<dbReference type="AlphaFoldDB" id="A0A1M6RL65"/>
<feature type="transmembrane region" description="Helical" evidence="6">
    <location>
        <begin position="126"/>
        <end position="150"/>
    </location>
</feature>
<comment type="subcellular location">
    <subcellularLocation>
        <location evidence="1">Membrane</location>
        <topology evidence="1">Multi-pass membrane protein</topology>
    </subcellularLocation>
</comment>
<feature type="transmembrane region" description="Helical" evidence="6">
    <location>
        <begin position="64"/>
        <end position="82"/>
    </location>
</feature>
<comment type="similarity">
    <text evidence="2">Belongs to the UPF0014 family.</text>
</comment>
<evidence type="ECO:0000256" key="4">
    <source>
        <dbReference type="ARBA" id="ARBA00022989"/>
    </source>
</evidence>
<evidence type="ECO:0000256" key="5">
    <source>
        <dbReference type="ARBA" id="ARBA00023136"/>
    </source>
</evidence>
<keyword evidence="3 6" id="KW-0812">Transmembrane</keyword>
<dbReference type="InterPro" id="IPR005226">
    <property type="entry name" value="UPF0014_fam"/>
</dbReference>